<dbReference type="VEuPathDB" id="ToxoDB:EMWEY_00016890"/>
<feature type="compositionally biased region" description="Low complexity" evidence="1">
    <location>
        <begin position="118"/>
        <end position="140"/>
    </location>
</feature>
<organism evidence="2 3">
    <name type="scientific">Eimeria maxima</name>
    <name type="common">Coccidian parasite</name>
    <dbReference type="NCBI Taxonomy" id="5804"/>
    <lineage>
        <taxon>Eukaryota</taxon>
        <taxon>Sar</taxon>
        <taxon>Alveolata</taxon>
        <taxon>Apicomplexa</taxon>
        <taxon>Conoidasida</taxon>
        <taxon>Coccidia</taxon>
        <taxon>Eucoccidiorida</taxon>
        <taxon>Eimeriorina</taxon>
        <taxon>Eimeriidae</taxon>
        <taxon>Eimeria</taxon>
    </lineage>
</organism>
<dbReference type="GeneID" id="25335675"/>
<evidence type="ECO:0000256" key="1">
    <source>
        <dbReference type="SAM" id="MobiDB-lite"/>
    </source>
</evidence>
<reference evidence="2" key="1">
    <citation type="submission" date="2013-10" db="EMBL/GenBank/DDBJ databases">
        <title>Genomic analysis of the causative agents of coccidiosis in chickens.</title>
        <authorList>
            <person name="Reid A.J."/>
            <person name="Blake D."/>
            <person name="Billington K."/>
            <person name="Browne H."/>
            <person name="Dunn M."/>
            <person name="Hung S."/>
            <person name="Kawahara F."/>
            <person name="Miranda-Saavedra D."/>
            <person name="Mourier T."/>
            <person name="Nagra H."/>
            <person name="Otto T.D."/>
            <person name="Rawlings N."/>
            <person name="Sanchez A."/>
            <person name="Sanders M."/>
            <person name="Subramaniam C."/>
            <person name="Tay Y."/>
            <person name="Dear P."/>
            <person name="Doerig C."/>
            <person name="Gruber A."/>
            <person name="Parkinson J."/>
            <person name="Shirley M."/>
            <person name="Wan K.L."/>
            <person name="Berriman M."/>
            <person name="Tomley F."/>
            <person name="Pain A."/>
        </authorList>
    </citation>
    <scope>NUCLEOTIDE SEQUENCE [LARGE SCALE GENOMIC DNA]</scope>
    <source>
        <strain evidence="2">Weybridge</strain>
    </source>
</reference>
<proteinExistence type="predicted"/>
<feature type="compositionally biased region" description="Polar residues" evidence="1">
    <location>
        <begin position="807"/>
        <end position="818"/>
    </location>
</feature>
<feature type="compositionally biased region" description="Low complexity" evidence="1">
    <location>
        <begin position="95"/>
        <end position="104"/>
    </location>
</feature>
<dbReference type="AlphaFoldDB" id="U6M6C9"/>
<sequence>MQELPPLHLLQPPHDTLLLMPSLEQPSNPDEQQQLLQPEELQHLQQQQQGMPLSLQPLLATAAEQQSGDDPLELLQPALLASEVPLQPPLPTPGSNSSSNSSSSRELCHPSVGVSDLATSTTASSGSHSNSSSSHSSSNNKNCEGYSCSTKPAASPSRLLEYTACRGSGGSSSSTGNLHLGDGTTFLVSATATSHAATAATRSAPAAAAAVTGVTTTETAPAAAVAESPAAVIPVAAEAGVGAGAAAAEAGLHEDSPREAAAAVVVEAAAPIPSAAVADVSAAASAAAAEVTSAAALPNPAAEATASSSNRRVHRSRRRKGGTSKGHKKSSAAAARRRCLCCSNVRLLPTQQPPLSLLCGEQALLQPRAHQRQLDFPLLLMQQQQEDMLDFALDEANLLPLQQPGIKIPPFANALEQAAAEAVAAHRDIFLWFSKGVEPVSFQRRAQKRSAASASAATAASGAKGATIHEVFAGSAAADAPQGAKDTAAAVAGGNSDGWSAAGDAAERQNSMGTAEIPVAVVAAPTEAFPSASTAFCEEDLEEAAAAAAAAEAQKTQEVVEALPLLQILETLLHRHMLQLERHREPLLPRQKRQLLLLLLLHLVRVRPQLRPALLDPHVSVESKEKVLSLLLVEVLLQTGEQLQQQCSHVVQVAEATGSKCVAAAAAEGTKMGTRLLQLLHRLGSRGTAARNDPNITGARQALLQTVTHLWEQQQQLQQQPQQHQQKQAAQTLLQVVSRVESLPANLLQQLPKQLHSLRGQAHMLQHLGVQLLLTQRQPQNEDADAAGGPAAVPSAAKNATPASGADGQQTPLSVAPSQQQQQQQQQPADAGPSAGPRVVDSTVKAGEQQQQQQQQTSGSKSSPAAPQPKKASRKGKR</sequence>
<dbReference type="GO" id="GO:0003713">
    <property type="term" value="F:transcription coactivator activity"/>
    <property type="evidence" value="ECO:0007669"/>
    <property type="project" value="TreeGrafter"/>
</dbReference>
<dbReference type="OrthoDB" id="10684987at2759"/>
<evidence type="ECO:0000313" key="2">
    <source>
        <dbReference type="EMBL" id="CDJ58613.1"/>
    </source>
</evidence>
<reference evidence="2" key="2">
    <citation type="submission" date="2013-10" db="EMBL/GenBank/DDBJ databases">
        <authorList>
            <person name="Aslett M."/>
        </authorList>
    </citation>
    <scope>NUCLEOTIDE SEQUENCE [LARGE SCALE GENOMIC DNA]</scope>
    <source>
        <strain evidence="2">Weybridge</strain>
    </source>
</reference>
<dbReference type="PANTHER" id="PTHR46007">
    <property type="entry name" value="MEDIATOR OF RNA POLYMERASE II TRANSCRIPTION SUBUNIT 12"/>
    <property type="match status" value="1"/>
</dbReference>
<feature type="region of interest" description="Disordered" evidence="1">
    <location>
        <begin position="294"/>
        <end position="331"/>
    </location>
</feature>
<dbReference type="InterPro" id="IPR051647">
    <property type="entry name" value="Mediator_comp_sub12"/>
</dbReference>
<dbReference type="EMBL" id="HG719754">
    <property type="protein sequence ID" value="CDJ58613.1"/>
    <property type="molecule type" value="Genomic_DNA"/>
</dbReference>
<dbReference type="GO" id="GO:0016592">
    <property type="term" value="C:mediator complex"/>
    <property type="evidence" value="ECO:0007669"/>
    <property type="project" value="TreeGrafter"/>
</dbReference>
<dbReference type="GO" id="GO:0045944">
    <property type="term" value="P:positive regulation of transcription by RNA polymerase II"/>
    <property type="evidence" value="ECO:0007669"/>
    <property type="project" value="TreeGrafter"/>
</dbReference>
<feature type="compositionally biased region" description="Low complexity" evidence="1">
    <location>
        <begin position="294"/>
        <end position="310"/>
    </location>
</feature>
<dbReference type="RefSeq" id="XP_013335261.1">
    <property type="nucleotide sequence ID" value="XM_013479807.1"/>
</dbReference>
<keyword evidence="3" id="KW-1185">Reference proteome</keyword>
<feature type="region of interest" description="Disordered" evidence="1">
    <location>
        <begin position="780"/>
        <end position="878"/>
    </location>
</feature>
<feature type="compositionally biased region" description="Basic residues" evidence="1">
    <location>
        <begin position="311"/>
        <end position="331"/>
    </location>
</feature>
<dbReference type="PANTHER" id="PTHR46007:SF8">
    <property type="entry name" value="C2H2-TYPE DOMAIN-CONTAINING PROTEIN"/>
    <property type="match status" value="1"/>
</dbReference>
<protein>
    <submittedName>
        <fullName evidence="2">Uncharacterized protein</fullName>
    </submittedName>
</protein>
<feature type="region of interest" description="Disordered" evidence="1">
    <location>
        <begin position="19"/>
        <end position="153"/>
    </location>
</feature>
<evidence type="ECO:0000313" key="3">
    <source>
        <dbReference type="Proteomes" id="UP000030763"/>
    </source>
</evidence>
<name>U6M6C9_EIMMA</name>
<gene>
    <name evidence="2" type="ORF">EMWEY_00016890</name>
</gene>
<dbReference type="Proteomes" id="UP000030763">
    <property type="component" value="Unassembled WGS sequence"/>
</dbReference>
<feature type="compositionally biased region" description="Low complexity" evidence="1">
    <location>
        <begin position="786"/>
        <end position="797"/>
    </location>
</feature>
<feature type="compositionally biased region" description="Low complexity" evidence="1">
    <location>
        <begin position="31"/>
        <end position="59"/>
    </location>
</feature>
<accession>U6M6C9</accession>